<evidence type="ECO:0000256" key="1">
    <source>
        <dbReference type="SAM" id="Phobius"/>
    </source>
</evidence>
<keyword evidence="1" id="KW-0812">Transmembrane</keyword>
<gene>
    <name evidence="2" type="ORF">BHS09_07615</name>
</gene>
<keyword evidence="1" id="KW-0472">Membrane</keyword>
<name>A0AAE6FWV7_MYXXA</name>
<evidence type="ECO:0000313" key="3">
    <source>
        <dbReference type="Proteomes" id="UP000320179"/>
    </source>
</evidence>
<accession>A0AAE6FWV7</accession>
<feature type="transmembrane region" description="Helical" evidence="1">
    <location>
        <begin position="78"/>
        <end position="96"/>
    </location>
</feature>
<feature type="transmembrane region" description="Helical" evidence="1">
    <location>
        <begin position="103"/>
        <end position="121"/>
    </location>
</feature>
<sequence length="151" mass="16631">MTGGQGDCMYFGDGVSDIMTGLAQLVAVFMIGRTGPRAFWTGIVTTEFIRFVPTAALIAWSSASPPPDFETLLRSTLFWWPLRGIISAVAVIWLCLKQDRQSSLAVSLLASLTLLGALSLLNRELSFNAALPWRTDSLLIMLEPRESRPFH</sequence>
<dbReference type="Proteomes" id="UP000320179">
    <property type="component" value="Chromosome"/>
</dbReference>
<organism evidence="2 3">
    <name type="scientific">Myxococcus xanthus</name>
    <dbReference type="NCBI Taxonomy" id="34"/>
    <lineage>
        <taxon>Bacteria</taxon>
        <taxon>Pseudomonadati</taxon>
        <taxon>Myxococcota</taxon>
        <taxon>Myxococcia</taxon>
        <taxon>Myxococcales</taxon>
        <taxon>Cystobacterineae</taxon>
        <taxon>Myxococcaceae</taxon>
        <taxon>Myxococcus</taxon>
    </lineage>
</organism>
<protein>
    <submittedName>
        <fullName evidence="2">Uncharacterized protein</fullName>
    </submittedName>
</protein>
<keyword evidence="1" id="KW-1133">Transmembrane helix</keyword>
<reference evidence="2 3" key="1">
    <citation type="journal article" date="2019" name="Science">
        <title>Social genes are selection hotspots in kin groups of a soil microbe.</title>
        <authorList>
            <person name="Wielgoss S."/>
            <person name="Wolfensberger R."/>
            <person name="Sun L."/>
            <person name="Fiegna F."/>
            <person name="Velicer G.J."/>
        </authorList>
    </citation>
    <scope>NUCLEOTIDE SEQUENCE [LARGE SCALE GENOMIC DNA]</scope>
    <source>
        <strain evidence="2 3">MC3.5.9c15</strain>
    </source>
</reference>
<evidence type="ECO:0000313" key="2">
    <source>
        <dbReference type="EMBL" id="QDE66890.1"/>
    </source>
</evidence>
<feature type="transmembrane region" description="Helical" evidence="1">
    <location>
        <begin position="38"/>
        <end position="58"/>
    </location>
</feature>
<dbReference type="AlphaFoldDB" id="A0AAE6FWV7"/>
<dbReference type="EMBL" id="CP017174">
    <property type="protein sequence ID" value="QDE66890.1"/>
    <property type="molecule type" value="Genomic_DNA"/>
</dbReference>
<proteinExistence type="predicted"/>